<feature type="non-terminal residue" evidence="2">
    <location>
        <position position="1"/>
    </location>
</feature>
<dbReference type="Gene3D" id="2.30.29.30">
    <property type="entry name" value="Pleckstrin-homology domain (PH domain)/Phosphotyrosine-binding domain (PTB)"/>
    <property type="match status" value="1"/>
</dbReference>
<name>A0A2W1BPT0_HELAM</name>
<reference evidence="2 3" key="1">
    <citation type="journal article" date="2017" name="BMC Biol.">
        <title>Genomic innovations, transcriptional plasticity and gene loss underlying the evolution and divergence of two highly polyphagous and invasive Helicoverpa pest species.</title>
        <authorList>
            <person name="Pearce S.L."/>
            <person name="Clarke D.F."/>
            <person name="East P.D."/>
            <person name="Elfekih S."/>
            <person name="Gordon K.H."/>
            <person name="Jermiin L.S."/>
            <person name="McGaughran A."/>
            <person name="Oakeshott J.G."/>
            <person name="Papanikolaou A."/>
            <person name="Perera O.P."/>
            <person name="Rane R.V."/>
            <person name="Richards S."/>
            <person name="Tay W.T."/>
            <person name="Walsh T.K."/>
            <person name="Anderson A."/>
            <person name="Anderson C.J."/>
            <person name="Asgari S."/>
            <person name="Board P.G."/>
            <person name="Bretschneider A."/>
            <person name="Campbell P.M."/>
            <person name="Chertemps T."/>
            <person name="Christeller J.T."/>
            <person name="Coppin C.W."/>
            <person name="Downes S.J."/>
            <person name="Duan G."/>
            <person name="Farnsworth C.A."/>
            <person name="Good R.T."/>
            <person name="Han L.B."/>
            <person name="Han Y.C."/>
            <person name="Hatje K."/>
            <person name="Horne I."/>
            <person name="Huang Y.P."/>
            <person name="Hughes D.S."/>
            <person name="Jacquin-Joly E."/>
            <person name="James W."/>
            <person name="Jhangiani S."/>
            <person name="Kollmar M."/>
            <person name="Kuwar S.S."/>
            <person name="Li S."/>
            <person name="Liu N.Y."/>
            <person name="Maibeche M.T."/>
            <person name="Miller J.R."/>
            <person name="Montagne N."/>
            <person name="Perry T."/>
            <person name="Qu J."/>
            <person name="Song S.V."/>
            <person name="Sutton G.G."/>
            <person name="Vogel H."/>
            <person name="Walenz B.P."/>
            <person name="Xu W."/>
            <person name="Zhang H.J."/>
            <person name="Zou Z."/>
            <person name="Batterham P."/>
            <person name="Edwards O.R."/>
            <person name="Feyereisen R."/>
            <person name="Gibbs R.A."/>
            <person name="Heckel D.G."/>
            <person name="McGrath A."/>
            <person name="Robin C."/>
            <person name="Scherer S.E."/>
            <person name="Worley K.C."/>
            <person name="Wu Y.D."/>
        </authorList>
    </citation>
    <scope>NUCLEOTIDE SEQUENCE [LARGE SCALE GENOMIC DNA]</scope>
    <source>
        <strain evidence="2">Harm_GR_Male_#8</strain>
        <tissue evidence="2">Whole organism</tissue>
    </source>
</reference>
<evidence type="ECO:0000313" key="2">
    <source>
        <dbReference type="EMBL" id="PZC75614.1"/>
    </source>
</evidence>
<organism evidence="2 3">
    <name type="scientific">Helicoverpa armigera</name>
    <name type="common">Cotton bollworm</name>
    <name type="synonym">Heliothis armigera</name>
    <dbReference type="NCBI Taxonomy" id="29058"/>
    <lineage>
        <taxon>Eukaryota</taxon>
        <taxon>Metazoa</taxon>
        <taxon>Ecdysozoa</taxon>
        <taxon>Arthropoda</taxon>
        <taxon>Hexapoda</taxon>
        <taxon>Insecta</taxon>
        <taxon>Pterygota</taxon>
        <taxon>Neoptera</taxon>
        <taxon>Endopterygota</taxon>
        <taxon>Lepidoptera</taxon>
        <taxon>Glossata</taxon>
        <taxon>Ditrysia</taxon>
        <taxon>Noctuoidea</taxon>
        <taxon>Noctuidae</taxon>
        <taxon>Heliothinae</taxon>
        <taxon>Helicoverpa</taxon>
    </lineage>
</organism>
<dbReference type="OrthoDB" id="546434at2759"/>
<proteinExistence type="predicted"/>
<dbReference type="Gene3D" id="6.10.250.3060">
    <property type="match status" value="1"/>
</dbReference>
<dbReference type="InterPro" id="IPR055251">
    <property type="entry name" value="SOS1_NGEF_PH"/>
</dbReference>
<dbReference type="AlphaFoldDB" id="A0A2W1BPT0"/>
<keyword evidence="3" id="KW-1185">Reference proteome</keyword>
<accession>A0A2W1BPT0</accession>
<dbReference type="InterPro" id="IPR011993">
    <property type="entry name" value="PH-like_dom_sf"/>
</dbReference>
<sequence length="179" mass="19836">DTLSKIGPGKRIAERRAFLFDGLLLLCKPITSIVVNSSASGAGAGAQQLKLKEKLHVRKLELIDRPDTEEGRNLIELCPRVGPAVVLACASCAEKRNWMCDLVMLNTKPMLDRFLDSILLDLERRHPLKLPPASLYRFAVPDSPDNIVLEDVTARHHANAPVPLIKVRLVIDTLIYTLS</sequence>
<evidence type="ECO:0000313" key="3">
    <source>
        <dbReference type="Proteomes" id="UP000249218"/>
    </source>
</evidence>
<dbReference type="EMBL" id="KZ149990">
    <property type="protein sequence ID" value="PZC75614.1"/>
    <property type="molecule type" value="Genomic_DNA"/>
</dbReference>
<evidence type="ECO:0000259" key="1">
    <source>
        <dbReference type="Pfam" id="PF22697"/>
    </source>
</evidence>
<dbReference type="Pfam" id="PF22697">
    <property type="entry name" value="SOS1_NGEF_PH"/>
    <property type="match status" value="1"/>
</dbReference>
<gene>
    <name evidence="2" type="primary">HaOG205930</name>
    <name evidence="2" type="ORF">B5X24_HaOG205930</name>
</gene>
<feature type="domain" description="SOS1/NGEF-like PH" evidence="1">
    <location>
        <begin position="4"/>
        <end position="102"/>
    </location>
</feature>
<protein>
    <recommendedName>
        <fullName evidence="1">SOS1/NGEF-like PH domain-containing protein</fullName>
    </recommendedName>
</protein>
<dbReference type="SUPFAM" id="SSF50729">
    <property type="entry name" value="PH domain-like"/>
    <property type="match status" value="1"/>
</dbReference>
<dbReference type="Proteomes" id="UP000249218">
    <property type="component" value="Unassembled WGS sequence"/>
</dbReference>